<sequence length="433" mass="48204">MSGILALSALHISRDKGDDLKPAYIRIASTRQDEALSVFRELLPGINTATAKAVFAFSAIIVVYSFAFPHTLDSSDPWIPINELCQVIVLARGAHRILMQASDLVRDSIFSPLLRWDSSRVALPDDAVAAFGCLRSANKRLVLDDPQHEPITYYEAIDCIQMSLEEASTQALCTSAAQRAAIKLPAREAFTTVDSIEAAARRLDHLVGAVQSMQLPATKQTKVDNTVASNPVGFGVPRCLGWIAPEGSELDVIELVYEYPQDTTQRPVSLHMLLLRRLQSSDRPSLGARFKLAIRLAHYYASFISVGYFHKGLHSHNVFFFNDTLDPYIVGCTESRPEIISQNPSPLSDAIEDRELYVPWETVMAMEETDPSKRTRWSAAADIYCLGVMLVETGRWSCASEAWNATSLYDFRRTILPRLIDELGYQMGDICRT</sequence>
<organism evidence="1 2">
    <name type="scientific">Aspergillus melleus</name>
    <dbReference type="NCBI Taxonomy" id="138277"/>
    <lineage>
        <taxon>Eukaryota</taxon>
        <taxon>Fungi</taxon>
        <taxon>Dikarya</taxon>
        <taxon>Ascomycota</taxon>
        <taxon>Pezizomycotina</taxon>
        <taxon>Eurotiomycetes</taxon>
        <taxon>Eurotiomycetidae</taxon>
        <taxon>Eurotiales</taxon>
        <taxon>Aspergillaceae</taxon>
        <taxon>Aspergillus</taxon>
        <taxon>Aspergillus subgen. Circumdati</taxon>
    </lineage>
</organism>
<evidence type="ECO:0000313" key="1">
    <source>
        <dbReference type="EMBL" id="KAK1139459.1"/>
    </source>
</evidence>
<protein>
    <submittedName>
        <fullName evidence="1">Uncharacterized protein</fullName>
    </submittedName>
</protein>
<comment type="caution">
    <text evidence="1">The sequence shown here is derived from an EMBL/GenBank/DDBJ whole genome shotgun (WGS) entry which is preliminary data.</text>
</comment>
<proteinExistence type="predicted"/>
<reference evidence="1 2" key="1">
    <citation type="journal article" date="2023" name="ACS Omega">
        <title>Identification of the Neoaspergillic Acid Biosynthesis Gene Cluster by Establishing an In Vitro CRISPR-Ribonucleoprotein Genetic System in Aspergillus melleus.</title>
        <authorList>
            <person name="Yuan B."/>
            <person name="Grau M.F."/>
            <person name="Murata R.M."/>
            <person name="Torok T."/>
            <person name="Venkateswaran K."/>
            <person name="Stajich J.E."/>
            <person name="Wang C.C.C."/>
        </authorList>
    </citation>
    <scope>NUCLEOTIDE SEQUENCE [LARGE SCALE GENOMIC DNA]</scope>
    <source>
        <strain evidence="1 2">IMV 1140</strain>
    </source>
</reference>
<dbReference type="Proteomes" id="UP001177260">
    <property type="component" value="Unassembled WGS sequence"/>
</dbReference>
<gene>
    <name evidence="1" type="ORF">N8T08_000738</name>
</gene>
<keyword evidence="2" id="KW-1185">Reference proteome</keyword>
<accession>A0ACC3AP94</accession>
<evidence type="ECO:0000313" key="2">
    <source>
        <dbReference type="Proteomes" id="UP001177260"/>
    </source>
</evidence>
<name>A0ACC3AP94_9EURO</name>
<dbReference type="EMBL" id="JAOPJF010000107">
    <property type="protein sequence ID" value="KAK1139459.1"/>
    <property type="molecule type" value="Genomic_DNA"/>
</dbReference>